<proteinExistence type="predicted"/>
<gene>
    <name evidence="2" type="ORF">A2121_01290</name>
</gene>
<protein>
    <recommendedName>
        <fullName evidence="4">ATP synthase subunit</fullName>
    </recommendedName>
</protein>
<comment type="caution">
    <text evidence="2">The sequence shown here is derived from an EMBL/GenBank/DDBJ whole genome shotgun (WGS) entry which is preliminary data.</text>
</comment>
<name>A0A1F6TL91_9BACT</name>
<feature type="transmembrane region" description="Helical" evidence="1">
    <location>
        <begin position="59"/>
        <end position="77"/>
    </location>
</feature>
<keyword evidence="1" id="KW-0472">Membrane</keyword>
<keyword evidence="1" id="KW-0812">Transmembrane</keyword>
<feature type="transmembrane region" description="Helical" evidence="1">
    <location>
        <begin position="28"/>
        <end position="47"/>
    </location>
</feature>
<organism evidence="2 3">
    <name type="scientific">Candidatus Nomurabacteria bacterium GWB1_40_6</name>
    <dbReference type="NCBI Taxonomy" id="1801727"/>
    <lineage>
        <taxon>Bacteria</taxon>
        <taxon>Candidatus Nomuraibacteriota</taxon>
    </lineage>
</organism>
<sequence length="87" mass="9853">MVENKSNFNSKGPLPRQGGVNWKPAMQIMSEISTWIVVPIVMALIFGKMLDTRFGTKPIIFLSLAAIAFLFSCFKIVRVVKNYMKKN</sequence>
<evidence type="ECO:0000313" key="3">
    <source>
        <dbReference type="Proteomes" id="UP000176484"/>
    </source>
</evidence>
<accession>A0A1F6TL91</accession>
<dbReference type="AlphaFoldDB" id="A0A1F6TL91"/>
<keyword evidence="1" id="KW-1133">Transmembrane helix</keyword>
<reference evidence="2 3" key="1">
    <citation type="journal article" date="2016" name="Nat. Commun.">
        <title>Thousands of microbial genomes shed light on interconnected biogeochemical processes in an aquifer system.</title>
        <authorList>
            <person name="Anantharaman K."/>
            <person name="Brown C.T."/>
            <person name="Hug L.A."/>
            <person name="Sharon I."/>
            <person name="Castelle C.J."/>
            <person name="Probst A.J."/>
            <person name="Thomas B.C."/>
            <person name="Singh A."/>
            <person name="Wilkins M.J."/>
            <person name="Karaoz U."/>
            <person name="Brodie E.L."/>
            <person name="Williams K.H."/>
            <person name="Hubbard S.S."/>
            <person name="Banfield J.F."/>
        </authorList>
    </citation>
    <scope>NUCLEOTIDE SEQUENCE [LARGE SCALE GENOMIC DNA]</scope>
</reference>
<evidence type="ECO:0000256" key="1">
    <source>
        <dbReference type="SAM" id="Phobius"/>
    </source>
</evidence>
<dbReference type="EMBL" id="MFTD01000036">
    <property type="protein sequence ID" value="OGI45894.1"/>
    <property type="molecule type" value="Genomic_DNA"/>
</dbReference>
<dbReference type="InterPro" id="IPR032820">
    <property type="entry name" value="ATPase_put"/>
</dbReference>
<evidence type="ECO:0008006" key="4">
    <source>
        <dbReference type="Google" id="ProtNLM"/>
    </source>
</evidence>
<dbReference type="Proteomes" id="UP000176484">
    <property type="component" value="Unassembled WGS sequence"/>
</dbReference>
<dbReference type="Pfam" id="PF09527">
    <property type="entry name" value="ATPase_gene1"/>
    <property type="match status" value="1"/>
</dbReference>
<evidence type="ECO:0000313" key="2">
    <source>
        <dbReference type="EMBL" id="OGI45894.1"/>
    </source>
</evidence>